<evidence type="ECO:0000313" key="7">
    <source>
        <dbReference type="Proteomes" id="UP001519887"/>
    </source>
</evidence>
<dbReference type="InterPro" id="IPR009057">
    <property type="entry name" value="Homeodomain-like_sf"/>
</dbReference>
<dbReference type="Pfam" id="PF12833">
    <property type="entry name" value="HTH_18"/>
    <property type="match status" value="1"/>
</dbReference>
<dbReference type="SMART" id="SM00342">
    <property type="entry name" value="HTH_ARAC"/>
    <property type="match status" value="1"/>
</dbReference>
<dbReference type="PROSITE" id="PS01124">
    <property type="entry name" value="HTH_ARAC_FAMILY_2"/>
    <property type="match status" value="1"/>
</dbReference>
<evidence type="ECO:0000256" key="3">
    <source>
        <dbReference type="ARBA" id="ARBA00023163"/>
    </source>
</evidence>
<dbReference type="SUPFAM" id="SSF46689">
    <property type="entry name" value="Homeodomain-like"/>
    <property type="match status" value="1"/>
</dbReference>
<dbReference type="PANTHER" id="PTHR43280">
    <property type="entry name" value="ARAC-FAMILY TRANSCRIPTIONAL REGULATOR"/>
    <property type="match status" value="1"/>
</dbReference>
<keyword evidence="4" id="KW-0812">Transmembrane</keyword>
<proteinExistence type="predicted"/>
<evidence type="ECO:0000259" key="5">
    <source>
        <dbReference type="PROSITE" id="PS01124"/>
    </source>
</evidence>
<keyword evidence="4" id="KW-0472">Membrane</keyword>
<dbReference type="PROSITE" id="PS00041">
    <property type="entry name" value="HTH_ARAC_FAMILY_1"/>
    <property type="match status" value="1"/>
</dbReference>
<reference evidence="6 7" key="1">
    <citation type="submission" date="2021-07" db="EMBL/GenBank/DDBJ databases">
        <title>Paenibacillus radiodurans sp. nov., isolated from the southeastern edge of Tengger Desert.</title>
        <authorList>
            <person name="Zhang G."/>
        </authorList>
    </citation>
    <scope>NUCLEOTIDE SEQUENCE [LARGE SCALE GENOMIC DNA]</scope>
    <source>
        <strain evidence="6 7">CCM 7311</strain>
    </source>
</reference>
<evidence type="ECO:0000313" key="6">
    <source>
        <dbReference type="EMBL" id="MBW7454933.1"/>
    </source>
</evidence>
<keyword evidence="4" id="KW-1133">Transmembrane helix</keyword>
<evidence type="ECO:0000256" key="2">
    <source>
        <dbReference type="ARBA" id="ARBA00023125"/>
    </source>
</evidence>
<feature type="transmembrane region" description="Helical" evidence="4">
    <location>
        <begin position="12"/>
        <end position="34"/>
    </location>
</feature>
<accession>A0ABS7C1Z8</accession>
<evidence type="ECO:0000256" key="1">
    <source>
        <dbReference type="ARBA" id="ARBA00023015"/>
    </source>
</evidence>
<name>A0ABS7C1Z8_9BACL</name>
<feature type="transmembrane region" description="Helical" evidence="4">
    <location>
        <begin position="264"/>
        <end position="284"/>
    </location>
</feature>
<dbReference type="RefSeq" id="WP_210045518.1">
    <property type="nucleotide sequence ID" value="NZ_JBHLVU010000004.1"/>
</dbReference>
<dbReference type="EMBL" id="JAHZIK010000276">
    <property type="protein sequence ID" value="MBW7454933.1"/>
    <property type="molecule type" value="Genomic_DNA"/>
</dbReference>
<protein>
    <submittedName>
        <fullName evidence="6">AraC family transcriptional regulator</fullName>
    </submittedName>
</protein>
<keyword evidence="3" id="KW-0804">Transcription</keyword>
<dbReference type="PANTHER" id="PTHR43280:SF28">
    <property type="entry name" value="HTH-TYPE TRANSCRIPTIONAL ACTIVATOR RHAS"/>
    <property type="match status" value="1"/>
</dbReference>
<dbReference type="Gene3D" id="1.10.10.60">
    <property type="entry name" value="Homeodomain-like"/>
    <property type="match status" value="2"/>
</dbReference>
<dbReference type="Proteomes" id="UP001519887">
    <property type="component" value="Unassembled WGS sequence"/>
</dbReference>
<keyword evidence="1" id="KW-0805">Transcription regulation</keyword>
<keyword evidence="2" id="KW-0238">DNA-binding</keyword>
<dbReference type="InterPro" id="IPR018062">
    <property type="entry name" value="HTH_AraC-typ_CS"/>
</dbReference>
<sequence>MRMKKHWFYKTLLSYLPIFFMLSSVLFLVFFFALSEYIKTSTIKSIEIIGEQLDQSVENILQPIDKVIIRDILVDETIRQFFDEQGKAPYTIYRMNQKLNNLLLNFSIIDSLYIYRYSDGQVVTESAFSNIDDFEDRDFLLQHMAGNSLTSWSGKRVYKDSKRPASTEVVTLIRKAPFQTGRDGVIVVNIRVDVLREMVADMSKLDISFVRMLDADGGLIFTTLEEGADSGEVISRVQSDYTNWEISTGVQSKYRFGLLSSFPYVWIGIGFVSILLGLASIVYVTRRNYKPIESIFNRISSMVGERGGGQDEIRMIDMAVDKLLEQSRIFQSQFEYDAHRLRHHLFMELLEEGFSKPVDEWKKEMRRLSLPSQFDHFVFAVMEIDRFADFMREYTDREQDLLKYVIYSAVQEMAAESGGSLWAEWIHASQLGILYFAKEAEVGTESGDGPMIDLGERAARWSEQNLKFTVTFGIGGDADKASELPQLYGHALDALNHKPFFGNGAVIQYRNLPDRPAGDLYRYMELIRAFVHHYRMGGENWQQLFSSFMDELQSGLSTREDILRVLNYLLYHLNQKMSEHGGRTGIWEEKWMPELADKLSRFDTLEDFRMVSTSILTGMQSYLQQIREQKSYSQSIRQVRKWIDVNYANPELSLLQLSEEFNLSTRILSKLFKEEFGEKFIDYLVHVRMEAAKRLLMETTDSVQVIALKVGYVHSFSFIRVFKKVVGVTPGDFRK</sequence>
<dbReference type="InterPro" id="IPR018060">
    <property type="entry name" value="HTH_AraC"/>
</dbReference>
<evidence type="ECO:0000256" key="4">
    <source>
        <dbReference type="SAM" id="Phobius"/>
    </source>
</evidence>
<keyword evidence="7" id="KW-1185">Reference proteome</keyword>
<organism evidence="6 7">
    <name type="scientific">Paenibacillus sepulcri</name>
    <dbReference type="NCBI Taxonomy" id="359917"/>
    <lineage>
        <taxon>Bacteria</taxon>
        <taxon>Bacillati</taxon>
        <taxon>Bacillota</taxon>
        <taxon>Bacilli</taxon>
        <taxon>Bacillales</taxon>
        <taxon>Paenibacillaceae</taxon>
        <taxon>Paenibacillus</taxon>
    </lineage>
</organism>
<feature type="domain" description="HTH araC/xylS-type" evidence="5">
    <location>
        <begin position="637"/>
        <end position="735"/>
    </location>
</feature>
<gene>
    <name evidence="6" type="ORF">K0U00_12900</name>
</gene>
<comment type="caution">
    <text evidence="6">The sequence shown here is derived from an EMBL/GenBank/DDBJ whole genome shotgun (WGS) entry which is preliminary data.</text>
</comment>